<dbReference type="PANTHER" id="PTHR30055">
    <property type="entry name" value="HTH-TYPE TRANSCRIPTIONAL REGULATOR RUTR"/>
    <property type="match status" value="1"/>
</dbReference>
<dbReference type="Gene3D" id="1.10.357.10">
    <property type="entry name" value="Tetracycline Repressor, domain 2"/>
    <property type="match status" value="1"/>
</dbReference>
<feature type="domain" description="HTH tetR-type" evidence="3">
    <location>
        <begin position="6"/>
        <end position="66"/>
    </location>
</feature>
<comment type="caution">
    <text evidence="4">The sequence shown here is derived from an EMBL/GenBank/DDBJ whole genome shotgun (WGS) entry which is preliminary data.</text>
</comment>
<dbReference type="Pfam" id="PF00440">
    <property type="entry name" value="TetR_N"/>
    <property type="match status" value="1"/>
</dbReference>
<proteinExistence type="predicted"/>
<dbReference type="SUPFAM" id="SSF46689">
    <property type="entry name" value="Homeodomain-like"/>
    <property type="match status" value="1"/>
</dbReference>
<gene>
    <name evidence="4" type="ORF">DFP77_104154</name>
</gene>
<organism evidence="4 5">
    <name type="scientific">Marinomonas foliarum</name>
    <dbReference type="NCBI Taxonomy" id="491950"/>
    <lineage>
        <taxon>Bacteria</taxon>
        <taxon>Pseudomonadati</taxon>
        <taxon>Pseudomonadota</taxon>
        <taxon>Gammaproteobacteria</taxon>
        <taxon>Oceanospirillales</taxon>
        <taxon>Oceanospirillaceae</taxon>
        <taxon>Marinomonas</taxon>
    </lineage>
</organism>
<reference evidence="4 5" key="1">
    <citation type="submission" date="2018-07" db="EMBL/GenBank/DDBJ databases">
        <title>Genomic Encyclopedia of Type Strains, Phase III (KMG-III): the genomes of soil and plant-associated and newly described type strains.</title>
        <authorList>
            <person name="Whitman W."/>
        </authorList>
    </citation>
    <scope>NUCLEOTIDE SEQUENCE [LARGE SCALE GENOMIC DNA]</scope>
    <source>
        <strain evidence="4 5">CECT 7731</strain>
    </source>
</reference>
<dbReference type="PROSITE" id="PS50977">
    <property type="entry name" value="HTH_TETR_2"/>
    <property type="match status" value="1"/>
</dbReference>
<dbReference type="InterPro" id="IPR050109">
    <property type="entry name" value="HTH-type_TetR-like_transc_reg"/>
</dbReference>
<dbReference type="GO" id="GO:0000976">
    <property type="term" value="F:transcription cis-regulatory region binding"/>
    <property type="evidence" value="ECO:0007669"/>
    <property type="project" value="TreeGrafter"/>
</dbReference>
<dbReference type="GO" id="GO:0003700">
    <property type="term" value="F:DNA-binding transcription factor activity"/>
    <property type="evidence" value="ECO:0007669"/>
    <property type="project" value="TreeGrafter"/>
</dbReference>
<accession>A0A369AF32</accession>
<evidence type="ECO:0000256" key="1">
    <source>
        <dbReference type="ARBA" id="ARBA00023125"/>
    </source>
</evidence>
<evidence type="ECO:0000313" key="4">
    <source>
        <dbReference type="EMBL" id="RCX07791.1"/>
    </source>
</evidence>
<dbReference type="EMBL" id="QPJQ01000004">
    <property type="protein sequence ID" value="RCX07791.1"/>
    <property type="molecule type" value="Genomic_DNA"/>
</dbReference>
<evidence type="ECO:0000259" key="3">
    <source>
        <dbReference type="PROSITE" id="PS50977"/>
    </source>
</evidence>
<dbReference type="OrthoDB" id="8535430at2"/>
<feature type="DNA-binding region" description="H-T-H motif" evidence="2">
    <location>
        <begin position="29"/>
        <end position="48"/>
    </location>
</feature>
<dbReference type="InterPro" id="IPR009057">
    <property type="entry name" value="Homeodomain-like_sf"/>
</dbReference>
<dbReference type="PRINTS" id="PR00455">
    <property type="entry name" value="HTHTETR"/>
</dbReference>
<evidence type="ECO:0000256" key="2">
    <source>
        <dbReference type="PROSITE-ProRule" id="PRU00335"/>
    </source>
</evidence>
<dbReference type="RefSeq" id="WP_114410922.1">
    <property type="nucleotide sequence ID" value="NZ_JBQDNF010000007.1"/>
</dbReference>
<evidence type="ECO:0000313" key="5">
    <source>
        <dbReference type="Proteomes" id="UP000253506"/>
    </source>
</evidence>
<dbReference type="Proteomes" id="UP000253506">
    <property type="component" value="Unassembled WGS sequence"/>
</dbReference>
<protein>
    <submittedName>
        <fullName evidence="4">TetR family transcriptional regulator</fullName>
    </submittedName>
</protein>
<keyword evidence="1 2" id="KW-0238">DNA-binding</keyword>
<dbReference type="PANTHER" id="PTHR30055:SF146">
    <property type="entry name" value="HTH-TYPE TRANSCRIPTIONAL DUAL REGULATOR CECR"/>
    <property type="match status" value="1"/>
</dbReference>
<name>A0A369AF32_9GAMM</name>
<sequence length="194" mass="21520">MARGRPSKKAHIVEAAGGLFTKQGYQSTSIDQVVVTAGVSKPTVYSNFPTKLVLWEMVLISLTEQAQDEMQKTLMHLQSKKGLSLIAGWILLWEAWVNKAERLAVYRILLGEQHKMLPSTFVLFADFEAVLESILSAWIAEFSVSPMNFFTLKAVSKEALLTPALMKQAVMTKTDLESQLDALLVDSSSTKKAK</sequence>
<dbReference type="AlphaFoldDB" id="A0A369AF32"/>
<dbReference type="InterPro" id="IPR001647">
    <property type="entry name" value="HTH_TetR"/>
</dbReference>